<dbReference type="AlphaFoldDB" id="A0A6J1BV06"/>
<dbReference type="RefSeq" id="XP_022133351.1">
    <property type="nucleotide sequence ID" value="XM_022277659.1"/>
</dbReference>
<name>A0A6J1BV06_MOMCH</name>
<gene>
    <name evidence="3 4 5" type="primary">LOC111005950</name>
</gene>
<evidence type="ECO:0000313" key="2">
    <source>
        <dbReference type="Proteomes" id="UP000504603"/>
    </source>
</evidence>
<organism evidence="2 4">
    <name type="scientific">Momordica charantia</name>
    <name type="common">Bitter gourd</name>
    <name type="synonym">Balsam pear</name>
    <dbReference type="NCBI Taxonomy" id="3673"/>
    <lineage>
        <taxon>Eukaryota</taxon>
        <taxon>Viridiplantae</taxon>
        <taxon>Streptophyta</taxon>
        <taxon>Embryophyta</taxon>
        <taxon>Tracheophyta</taxon>
        <taxon>Spermatophyta</taxon>
        <taxon>Magnoliopsida</taxon>
        <taxon>eudicotyledons</taxon>
        <taxon>Gunneridae</taxon>
        <taxon>Pentapetalae</taxon>
        <taxon>rosids</taxon>
        <taxon>fabids</taxon>
        <taxon>Cucurbitales</taxon>
        <taxon>Cucurbitaceae</taxon>
        <taxon>Momordiceae</taxon>
        <taxon>Momordica</taxon>
    </lineage>
</organism>
<dbReference type="GeneID" id="111005950"/>
<dbReference type="KEGG" id="mcha:111005950"/>
<protein>
    <submittedName>
        <fullName evidence="3 4">Uncharacterized protein LOC111005950 isoform X1</fullName>
    </submittedName>
</protein>
<evidence type="ECO:0000313" key="3">
    <source>
        <dbReference type="RefSeq" id="XP_022133349.1"/>
    </source>
</evidence>
<dbReference type="PANTHER" id="PTHR31110">
    <property type="entry name" value="PESTICIDAL CRYSTAL CRY8BA PROTEIN"/>
    <property type="match status" value="1"/>
</dbReference>
<accession>A0A6J1BV06</accession>
<evidence type="ECO:0000313" key="5">
    <source>
        <dbReference type="RefSeq" id="XP_022133351.1"/>
    </source>
</evidence>
<sequence>MRCCRRGEFSQQHLKVDVEMRDFACLVSGDRGFGLPSLAKFNTRNLPSNVIHRSEAVKVNGYGEDCDSGSDMDLSPDSGSDIQSRHYSVVTSPQDDKISNRAASIHEIPFRNQSNYHCPEIGHFEFGLVAEPIRLKQEYSRGGVKSSGSATSTEVSSGQSNDNSSGGYSATSTSQANKEKMANQIKSGERGMNIHTNFDQEIRGINNQTSTCGAYRTYVSARSESKAVEGCLGQTPQATDIGISNASARNAAGLRVTSSSLSIPPRLPNFRAIGQGSWGAVISYEACVRLCLHSWARGHCPEAPYFLNDECKLLRDAFGLRQTLLQPEEDLLAKPPSGLASEETAPKSIRSLGKIKVQVRRLKMGLEPPTSCSLSCLMQSTIKSETLNAHLSNVKRTLRSEWQAKQKVRVAHHLPTNSTGSFSQQSLAFMKAGSRYAKKVLAIIKSGAVSLCRSPSTYEVKQETYSCLLRLKSSSDDEVVKMQPASGETHLFFPDCPGDDLIIKVQNSKGQYHGHAKVQVAAIADDSDEKTQWWPVYREPEHELVGRIQLHTNYSTSPDDNNSLKCGFVAETVAYDILLEVAMKVSHFQQRNLLLQGPWKWLLYKYATYYGISDSYTKLRYLSYVMDVATPTEGCLSLVEELLQPVIMKQGKGSLSCQEKRMLLEIKEQVEKILALVFENYKSLEESSPSGMVAVFGSASGFVAPALTRSVKLYALLHDVLSSEAQLKLCRYLQAATRKRSRLMSAEVDEFISNSKEGKLMDAVILSTAYQKMKTVVWNIRNEVLTDIEIHRQNVFPSFIDLPDLSSPIYSVELCNRLRDFLMSCPPPGPSPSVTELVITTSEFQQDLAHWNINPIKGGVDAKELFHSYFTLWIQSKRLAFLDSCNQDKVQPYGARSEHSTLPFVDDMYDRLKETLNDYEVIVCRWPEYAKSLEHVAADVEKATFEFLERQYSDVLSPLKDNLVPIMLSKYFQKFSRQAVDTFFIPDELGILLNTMKRMLDELMPQIERKLKSLASSCSTDEDPVRGEYLSEVTLVLRAKFRSYLHAIVEKLAENTRVQSATKLRRIIQDTKEAMADSEIRSRMQPLKNLLMNIIHRLHPVLDNGVFIAICRRFWDRMGQELLHLLENRRENTSSYRGLRIAVSALDDVFASEMQRLLGNALKQRDLEPPTSIMEVRSILCKDAPSFRR</sequence>
<dbReference type="OrthoDB" id="1896158at2759"/>
<dbReference type="Proteomes" id="UP000504603">
    <property type="component" value="Unplaced"/>
</dbReference>
<feature type="compositionally biased region" description="Low complexity" evidence="1">
    <location>
        <begin position="146"/>
        <end position="169"/>
    </location>
</feature>
<evidence type="ECO:0000313" key="4">
    <source>
        <dbReference type="RefSeq" id="XP_022133350.1"/>
    </source>
</evidence>
<reference evidence="3 4" key="1">
    <citation type="submission" date="2025-04" db="UniProtKB">
        <authorList>
            <consortium name="RefSeq"/>
        </authorList>
    </citation>
    <scope>IDENTIFICATION</scope>
    <source>
        <strain evidence="3 4">OHB3-1</strain>
    </source>
</reference>
<dbReference type="PANTHER" id="PTHR31110:SF4">
    <property type="entry name" value="TRANSMEMBRANE PROTEIN"/>
    <property type="match status" value="1"/>
</dbReference>
<keyword evidence="2" id="KW-1185">Reference proteome</keyword>
<evidence type="ECO:0000256" key="1">
    <source>
        <dbReference type="SAM" id="MobiDB-lite"/>
    </source>
</evidence>
<dbReference type="RefSeq" id="XP_022133349.1">
    <property type="nucleotide sequence ID" value="XM_022277657.1"/>
</dbReference>
<proteinExistence type="predicted"/>
<dbReference type="RefSeq" id="XP_022133350.1">
    <property type="nucleotide sequence ID" value="XM_022277658.1"/>
</dbReference>
<feature type="region of interest" description="Disordered" evidence="1">
    <location>
        <begin position="141"/>
        <end position="192"/>
    </location>
</feature>